<reference evidence="1" key="1">
    <citation type="journal article" date="2014" name="Int. J. Syst. Evol. Microbiol.">
        <title>Complete genome sequence of Corynebacterium casei LMG S-19264T (=DSM 44701T), isolated from a smear-ripened cheese.</title>
        <authorList>
            <consortium name="US DOE Joint Genome Institute (JGI-PGF)"/>
            <person name="Walter F."/>
            <person name="Albersmeier A."/>
            <person name="Kalinowski J."/>
            <person name="Ruckert C."/>
        </authorList>
    </citation>
    <scope>NUCLEOTIDE SEQUENCE</scope>
    <source>
        <strain evidence="1">VKM B-2555</strain>
    </source>
</reference>
<dbReference type="EMBL" id="BSFK01000010">
    <property type="protein sequence ID" value="GLK76853.1"/>
    <property type="molecule type" value="Genomic_DNA"/>
</dbReference>
<reference evidence="1" key="2">
    <citation type="submission" date="2023-01" db="EMBL/GenBank/DDBJ databases">
        <authorList>
            <person name="Sun Q."/>
            <person name="Evtushenko L."/>
        </authorList>
    </citation>
    <scope>NUCLEOTIDE SEQUENCE</scope>
    <source>
        <strain evidence="1">VKM B-2555</strain>
    </source>
</reference>
<evidence type="ECO:0000313" key="2">
    <source>
        <dbReference type="Proteomes" id="UP001143364"/>
    </source>
</evidence>
<evidence type="ECO:0008006" key="3">
    <source>
        <dbReference type="Google" id="ProtNLM"/>
    </source>
</evidence>
<gene>
    <name evidence="1" type="ORF">GCM10008171_21070</name>
</gene>
<dbReference type="InterPro" id="IPR021409">
    <property type="entry name" value="DUF3047"/>
</dbReference>
<organism evidence="1 2">
    <name type="scientific">Methylopila jiangsuensis</name>
    <dbReference type="NCBI Taxonomy" id="586230"/>
    <lineage>
        <taxon>Bacteria</taxon>
        <taxon>Pseudomonadati</taxon>
        <taxon>Pseudomonadota</taxon>
        <taxon>Alphaproteobacteria</taxon>
        <taxon>Hyphomicrobiales</taxon>
        <taxon>Methylopilaceae</taxon>
        <taxon>Methylopila</taxon>
    </lineage>
</organism>
<dbReference type="Proteomes" id="UP001143364">
    <property type="component" value="Unassembled WGS sequence"/>
</dbReference>
<accession>A0A9W6JJV3</accession>
<dbReference type="Pfam" id="PF11249">
    <property type="entry name" value="DUF3047"/>
    <property type="match status" value="1"/>
</dbReference>
<proteinExistence type="predicted"/>
<protein>
    <recommendedName>
        <fullName evidence="3">DUF3047 domain-containing protein</fullName>
    </recommendedName>
</protein>
<comment type="caution">
    <text evidence="1">The sequence shown here is derived from an EMBL/GenBank/DDBJ whole genome shotgun (WGS) entry which is preliminary data.</text>
</comment>
<name>A0A9W6JJV3_9HYPH</name>
<evidence type="ECO:0000313" key="1">
    <source>
        <dbReference type="EMBL" id="GLK76853.1"/>
    </source>
</evidence>
<sequence>MSFFDDVLHEPRHEAVTQTLKSALQRSDGEVEASVVLRLDADNDQWIDTGLHVQAGQEVSLLSEGVIWLSREYDIRIAGNAALWHRIGDGRIAKSAGRTTSFRAERSGPLQLACRLAGQWLDDSGALDPDAPAMPMDGGLTVAAIVWEGAATEGLAHLAARDGTGLAAAEIGRIKASRPLPRGWEHLWRVGRTDIFCEAVDEDGGTALACDCTADSGIIKHPVDAPLDDAARLSWEWVVRSLPSPAPENTLITHDYMSIAVEFENGQDLTYFWSSSLPPETTFRCPIPGWEQRETHVVVRSGPDEIGRWVSDARSILADYRRAVGGEIPRRIVGVWIIALSPFQRRNGVASYRNIRLASSAGETVIGP</sequence>
<dbReference type="Gene3D" id="2.60.120.430">
    <property type="entry name" value="Galactose-binding lectin"/>
    <property type="match status" value="1"/>
</dbReference>
<keyword evidence="2" id="KW-1185">Reference proteome</keyword>
<dbReference type="AlphaFoldDB" id="A0A9W6JJV3"/>